<reference evidence="1" key="1">
    <citation type="journal article" date="2022" name="Viruses">
        <title>Isolation of novel Xanthomonas phages for the plant pathogens X. translucens and X. campestris.</title>
        <authorList>
            <person name="Erdrich S.H."/>
            <person name="Sharma V."/>
            <person name="Schurr U."/>
            <person name="Arsova B."/>
            <person name="Frunzke J."/>
        </authorList>
    </citation>
    <scope>NUCLEOTIDE SEQUENCE</scope>
</reference>
<gene>
    <name evidence="1" type="ORF">Langgrundblatt1_BL1006</name>
</gene>
<dbReference type="Proteomes" id="UP001056479">
    <property type="component" value="Segment"/>
</dbReference>
<protein>
    <submittedName>
        <fullName evidence="1">DNA helicase</fullName>
    </submittedName>
</protein>
<evidence type="ECO:0000313" key="1">
    <source>
        <dbReference type="EMBL" id="URA06771.1"/>
    </source>
</evidence>
<keyword evidence="1" id="KW-0347">Helicase</keyword>
<accession>A0A9E7E0S3</accession>
<sequence>MNIRRPDKPVELMPRGTGKSVAMKAMLDAALDAGHKVLVVSHGGAAIHKRHAKHKHITVITPVQRR</sequence>
<keyword evidence="1" id="KW-0547">Nucleotide-binding</keyword>
<keyword evidence="2" id="KW-1185">Reference proteome</keyword>
<keyword evidence="1" id="KW-0067">ATP-binding</keyword>
<proteinExistence type="predicted"/>
<keyword evidence="1" id="KW-0378">Hydrolase</keyword>
<name>A0A9E7E0S3_9CAUD</name>
<dbReference type="GO" id="GO:0004386">
    <property type="term" value="F:helicase activity"/>
    <property type="evidence" value="ECO:0007669"/>
    <property type="project" value="UniProtKB-KW"/>
</dbReference>
<evidence type="ECO:0000313" key="2">
    <source>
        <dbReference type="Proteomes" id="UP001056479"/>
    </source>
</evidence>
<organism evidence="1 2">
    <name type="scientific">Xanthomonas phage Langgrundblatt1</name>
    <dbReference type="NCBI Taxonomy" id="2939128"/>
    <lineage>
        <taxon>Viruses</taxon>
        <taxon>Duplodnaviria</taxon>
        <taxon>Heunggongvirae</taxon>
        <taxon>Uroviricota</taxon>
        <taxon>Caudoviricetes</taxon>
        <taxon>Stanbaylleyvirinae</taxon>
        <taxon>Shirevirus</taxon>
        <taxon>Shirevirus langgrundblatt1</taxon>
    </lineage>
</organism>
<dbReference type="EMBL" id="ON189042">
    <property type="protein sequence ID" value="URA06771.1"/>
    <property type="molecule type" value="Genomic_DNA"/>
</dbReference>